<keyword evidence="1" id="KW-0812">Transmembrane</keyword>
<feature type="transmembrane region" description="Helical" evidence="1">
    <location>
        <begin position="76"/>
        <end position="94"/>
    </location>
</feature>
<feature type="transmembrane region" description="Helical" evidence="1">
    <location>
        <begin position="101"/>
        <end position="119"/>
    </location>
</feature>
<feature type="transmembrane region" description="Helical" evidence="1">
    <location>
        <begin position="6"/>
        <end position="29"/>
    </location>
</feature>
<evidence type="ECO:0000313" key="2">
    <source>
        <dbReference type="EMBL" id="MPY52872.1"/>
    </source>
</evidence>
<reference evidence="2 3" key="1">
    <citation type="submission" date="2019-09" db="EMBL/GenBank/DDBJ databases">
        <authorList>
            <person name="Duangmal K."/>
            <person name="Teo W.F.A."/>
            <person name="Lipun K."/>
        </authorList>
    </citation>
    <scope>NUCLEOTIDE SEQUENCE [LARGE SCALE GENOMIC DNA]</scope>
    <source>
        <strain evidence="2 3">K1PN6</strain>
    </source>
</reference>
<sequence>MNSPSPLLVVLGILWTAAAAAAVITSIVLSVRANRRQTASAAWTPFGPGFLATAIAAIAGYAVAVVATGHFSPTSAAFSILWPAMAAAALAYAAGTRTRSWPRWATVAFAAAGAVLYGSQSM</sequence>
<evidence type="ECO:0000256" key="1">
    <source>
        <dbReference type="SAM" id="Phobius"/>
    </source>
</evidence>
<comment type="caution">
    <text evidence="2">The sequence shown here is derived from an EMBL/GenBank/DDBJ whole genome shotgun (WGS) entry which is preliminary data.</text>
</comment>
<evidence type="ECO:0000313" key="3">
    <source>
        <dbReference type="Proteomes" id="UP000373149"/>
    </source>
</evidence>
<proteinExistence type="predicted"/>
<keyword evidence="1" id="KW-0472">Membrane</keyword>
<dbReference type="RefSeq" id="WP_152867057.1">
    <property type="nucleotide sequence ID" value="NZ_VMNX01000159.1"/>
</dbReference>
<dbReference type="AlphaFoldDB" id="A0A5N8X0Q5"/>
<keyword evidence="3" id="KW-1185">Reference proteome</keyword>
<feature type="transmembrane region" description="Helical" evidence="1">
    <location>
        <begin position="41"/>
        <end position="64"/>
    </location>
</feature>
<dbReference type="EMBL" id="VMNX01000159">
    <property type="protein sequence ID" value="MPY52872.1"/>
    <property type="molecule type" value="Genomic_DNA"/>
</dbReference>
<organism evidence="2 3">
    <name type="scientific">Streptomyces acidicola</name>
    <dbReference type="NCBI Taxonomy" id="2596892"/>
    <lineage>
        <taxon>Bacteria</taxon>
        <taxon>Bacillati</taxon>
        <taxon>Actinomycetota</taxon>
        <taxon>Actinomycetes</taxon>
        <taxon>Kitasatosporales</taxon>
        <taxon>Streptomycetaceae</taxon>
        <taxon>Streptomyces</taxon>
    </lineage>
</organism>
<dbReference type="Proteomes" id="UP000373149">
    <property type="component" value="Unassembled WGS sequence"/>
</dbReference>
<accession>A0A5N8X0Q5</accession>
<keyword evidence="1" id="KW-1133">Transmembrane helix</keyword>
<protein>
    <submittedName>
        <fullName evidence="2">Uncharacterized protein</fullName>
    </submittedName>
</protein>
<name>A0A5N8X0Q5_9ACTN</name>
<gene>
    <name evidence="2" type="ORF">FPZ41_31665</name>
</gene>